<sequence>MKAGVKLPPRVAARELKGEITKWLKREEIIVITGARQTGKSVLLYQLILNDILPKTTAVHYFNLDVPKHLEFFQSPDKLIALANKSKGKTYVIIDEVQRLKEPGLFLKGVYDLHLPLKIIVSGSSALEIKSKIHEALTGRKVLFHLHPFNLKELCWALFPKEKFEKIVKDKQKFALALDHFLTYGGYPAVVMAKSKKLKLALLAEVFQSYLEKDVKAFLKVENETAFMNLLKLLASQVGSLTNKEELSNSLGIHKNTLDNYLFYLEQTFILDFIRPFYKNPRKELLKNPKVYFNDLGIRNFAVSTFGKFEYRPDKGVILENFAYLSLKKLVKYANTISFWRTKAGAEVDFILVDKMQPIPFEVKATRLEKFKISRSFRSFLLTYKPTKAFCLNLSLSETKNVGATKISFLTPQDLILL</sequence>
<evidence type="ECO:0000313" key="2">
    <source>
        <dbReference type="EMBL" id="OGC33904.1"/>
    </source>
</evidence>
<dbReference type="Pfam" id="PF13173">
    <property type="entry name" value="AAA_14"/>
    <property type="match status" value="1"/>
</dbReference>
<dbReference type="AlphaFoldDB" id="A0A1F4TMI9"/>
<proteinExistence type="predicted"/>
<dbReference type="PANTHER" id="PTHR43566">
    <property type="entry name" value="CONSERVED PROTEIN"/>
    <property type="match status" value="1"/>
</dbReference>
<gene>
    <name evidence="2" type="ORF">A2462_01270</name>
</gene>
<dbReference type="Pfam" id="PF13635">
    <property type="entry name" value="DUF4143"/>
    <property type="match status" value="1"/>
</dbReference>
<accession>A0A1F4TMI9</accession>
<dbReference type="EMBL" id="MEUI01000026">
    <property type="protein sequence ID" value="OGC33904.1"/>
    <property type="molecule type" value="Genomic_DNA"/>
</dbReference>
<evidence type="ECO:0000313" key="3">
    <source>
        <dbReference type="Proteomes" id="UP000177309"/>
    </source>
</evidence>
<organism evidence="2 3">
    <name type="scientific">candidate division WOR-1 bacterium RIFOXYC2_FULL_41_25</name>
    <dbReference type="NCBI Taxonomy" id="1802586"/>
    <lineage>
        <taxon>Bacteria</taxon>
        <taxon>Bacillati</taxon>
        <taxon>Saganbacteria</taxon>
    </lineage>
</organism>
<dbReference type="Proteomes" id="UP000177309">
    <property type="component" value="Unassembled WGS sequence"/>
</dbReference>
<dbReference type="InterPro" id="IPR027417">
    <property type="entry name" value="P-loop_NTPase"/>
</dbReference>
<dbReference type="InterPro" id="IPR025420">
    <property type="entry name" value="DUF4143"/>
</dbReference>
<reference evidence="2 3" key="1">
    <citation type="journal article" date="2016" name="Nat. Commun.">
        <title>Thousands of microbial genomes shed light on interconnected biogeochemical processes in an aquifer system.</title>
        <authorList>
            <person name="Anantharaman K."/>
            <person name="Brown C.T."/>
            <person name="Hug L.A."/>
            <person name="Sharon I."/>
            <person name="Castelle C.J."/>
            <person name="Probst A.J."/>
            <person name="Thomas B.C."/>
            <person name="Singh A."/>
            <person name="Wilkins M.J."/>
            <person name="Karaoz U."/>
            <person name="Brodie E.L."/>
            <person name="Williams K.H."/>
            <person name="Hubbard S.S."/>
            <person name="Banfield J.F."/>
        </authorList>
    </citation>
    <scope>NUCLEOTIDE SEQUENCE [LARGE SCALE GENOMIC DNA]</scope>
</reference>
<dbReference type="SUPFAM" id="SSF52540">
    <property type="entry name" value="P-loop containing nucleoside triphosphate hydrolases"/>
    <property type="match status" value="1"/>
</dbReference>
<dbReference type="InterPro" id="IPR041682">
    <property type="entry name" value="AAA_14"/>
</dbReference>
<dbReference type="InterPro" id="IPR003593">
    <property type="entry name" value="AAA+_ATPase"/>
</dbReference>
<dbReference type="PANTHER" id="PTHR43566:SF1">
    <property type="entry name" value="AAA+ ATPASE DOMAIN-CONTAINING PROTEIN"/>
    <property type="match status" value="1"/>
</dbReference>
<protein>
    <recommendedName>
        <fullName evidence="1">AAA+ ATPase domain-containing protein</fullName>
    </recommendedName>
</protein>
<comment type="caution">
    <text evidence="2">The sequence shown here is derived from an EMBL/GenBank/DDBJ whole genome shotgun (WGS) entry which is preliminary data.</text>
</comment>
<feature type="domain" description="AAA+ ATPase" evidence="1">
    <location>
        <begin position="26"/>
        <end position="149"/>
    </location>
</feature>
<evidence type="ECO:0000259" key="1">
    <source>
        <dbReference type="SMART" id="SM00382"/>
    </source>
</evidence>
<dbReference type="SMART" id="SM00382">
    <property type="entry name" value="AAA"/>
    <property type="match status" value="1"/>
</dbReference>
<name>A0A1F4TMI9_UNCSA</name>